<dbReference type="GO" id="GO:0003677">
    <property type="term" value="F:DNA binding"/>
    <property type="evidence" value="ECO:0007669"/>
    <property type="project" value="UniProtKB-KW"/>
</dbReference>
<sequence length="108" mass="11660">MNSLEKLGLEVCAYTLLGSRTQAASLMALLNANGRIVGWETVAQAKAWKMETVTDVPQNAAKVRVCLLRESMADVGIGGLIQTHEGIGYSLPEPGRTSVIERLMEELS</sequence>
<protein>
    <submittedName>
        <fullName evidence="1">OmpR/PhoB-type DNA-binding domain containing protein</fullName>
    </submittedName>
</protein>
<organism evidence="1">
    <name type="scientific">uncultured Caudovirales phage</name>
    <dbReference type="NCBI Taxonomy" id="2100421"/>
    <lineage>
        <taxon>Viruses</taxon>
        <taxon>Duplodnaviria</taxon>
        <taxon>Heunggongvirae</taxon>
        <taxon>Uroviricota</taxon>
        <taxon>Caudoviricetes</taxon>
        <taxon>Peduoviridae</taxon>
        <taxon>Maltschvirus</taxon>
        <taxon>Maltschvirus maltsch</taxon>
    </lineage>
</organism>
<dbReference type="InterPro" id="IPR036388">
    <property type="entry name" value="WH-like_DNA-bd_sf"/>
</dbReference>
<dbReference type="EMBL" id="LR796660">
    <property type="protein sequence ID" value="CAB4157540.1"/>
    <property type="molecule type" value="Genomic_DNA"/>
</dbReference>
<keyword evidence="1" id="KW-0238">DNA-binding</keyword>
<proteinExistence type="predicted"/>
<dbReference type="InterPro" id="IPR016032">
    <property type="entry name" value="Sig_transdc_resp-reg_C-effctor"/>
</dbReference>
<dbReference type="SUPFAM" id="SSF46894">
    <property type="entry name" value="C-terminal effector domain of the bipartite response regulators"/>
    <property type="match status" value="1"/>
</dbReference>
<dbReference type="GO" id="GO:0006355">
    <property type="term" value="P:regulation of DNA-templated transcription"/>
    <property type="evidence" value="ECO:0007669"/>
    <property type="project" value="InterPro"/>
</dbReference>
<accession>A0A6J5NCT6</accession>
<dbReference type="Gene3D" id="1.10.10.10">
    <property type="entry name" value="Winged helix-like DNA-binding domain superfamily/Winged helix DNA-binding domain"/>
    <property type="match status" value="1"/>
</dbReference>
<name>A0A6J5NCT6_9CAUD</name>
<evidence type="ECO:0000313" key="1">
    <source>
        <dbReference type="EMBL" id="CAB4157540.1"/>
    </source>
</evidence>
<gene>
    <name evidence="1" type="ORF">UFOVP679_29</name>
</gene>
<reference evidence="1" key="1">
    <citation type="submission" date="2020-04" db="EMBL/GenBank/DDBJ databases">
        <authorList>
            <person name="Chiriac C."/>
            <person name="Salcher M."/>
            <person name="Ghai R."/>
            <person name="Kavagutti S V."/>
        </authorList>
    </citation>
    <scope>NUCLEOTIDE SEQUENCE</scope>
</reference>